<dbReference type="EMBL" id="JACXVP010000003">
    <property type="protein sequence ID" value="KAG5614981.1"/>
    <property type="molecule type" value="Genomic_DNA"/>
</dbReference>
<reference evidence="1 2" key="1">
    <citation type="submission" date="2020-09" db="EMBL/GenBank/DDBJ databases">
        <title>De no assembly of potato wild relative species, Solanum commersonii.</title>
        <authorList>
            <person name="Cho K."/>
        </authorList>
    </citation>
    <scope>NUCLEOTIDE SEQUENCE [LARGE SCALE GENOMIC DNA]</scope>
    <source>
        <strain evidence="1">LZ3.2</strain>
        <tissue evidence="1">Leaf</tissue>
    </source>
</reference>
<protein>
    <submittedName>
        <fullName evidence="1">Uncharacterized protein</fullName>
    </submittedName>
</protein>
<evidence type="ECO:0000313" key="2">
    <source>
        <dbReference type="Proteomes" id="UP000824120"/>
    </source>
</evidence>
<keyword evidence="2" id="KW-1185">Reference proteome</keyword>
<evidence type="ECO:0000313" key="1">
    <source>
        <dbReference type="EMBL" id="KAG5614981.1"/>
    </source>
</evidence>
<comment type="caution">
    <text evidence="1">The sequence shown here is derived from an EMBL/GenBank/DDBJ whole genome shotgun (WGS) entry which is preliminary data.</text>
</comment>
<dbReference type="Proteomes" id="UP000824120">
    <property type="component" value="Chromosome 3"/>
</dbReference>
<gene>
    <name evidence="1" type="ORF">H5410_014805</name>
</gene>
<dbReference type="PANTHER" id="PTHR33223">
    <property type="entry name" value="CCHC-TYPE DOMAIN-CONTAINING PROTEIN"/>
    <property type="match status" value="1"/>
</dbReference>
<name>A0A9J5ZRW3_SOLCO</name>
<sequence length="252" mass="29357">MTDKDEFNVAANIMIPIENPEEKMAHMQQELEIFREELCQATTFPTFKMPINFPKDDLPTNLPNQPEQTQHAPAHEVTWGISRRSYEPHVPPVYATGAPTFLMPAVVNIPYEKDAWLEEDASINSQLHGLRKELKSLQVTKGTKSLNYDDMCIHPYNNVPVGYKSPKYDMYDGKGDPHAHLRVYCDKLVGVGRNEKLRMMLLIQSLFGEALTWYTHQDPRKWRDWQEMDDDFMNHFKFNTQIIAKRFSLNNI</sequence>
<proteinExistence type="predicted"/>
<dbReference type="AlphaFoldDB" id="A0A9J5ZRW3"/>
<dbReference type="PANTHER" id="PTHR33223:SF8">
    <property type="entry name" value="OS04G0172440 PROTEIN"/>
    <property type="match status" value="1"/>
</dbReference>
<accession>A0A9J5ZRW3</accession>
<dbReference type="OrthoDB" id="1749541at2759"/>
<organism evidence="1 2">
    <name type="scientific">Solanum commersonii</name>
    <name type="common">Commerson's wild potato</name>
    <name type="synonym">Commerson's nightshade</name>
    <dbReference type="NCBI Taxonomy" id="4109"/>
    <lineage>
        <taxon>Eukaryota</taxon>
        <taxon>Viridiplantae</taxon>
        <taxon>Streptophyta</taxon>
        <taxon>Embryophyta</taxon>
        <taxon>Tracheophyta</taxon>
        <taxon>Spermatophyta</taxon>
        <taxon>Magnoliopsida</taxon>
        <taxon>eudicotyledons</taxon>
        <taxon>Gunneridae</taxon>
        <taxon>Pentapetalae</taxon>
        <taxon>asterids</taxon>
        <taxon>lamiids</taxon>
        <taxon>Solanales</taxon>
        <taxon>Solanaceae</taxon>
        <taxon>Solanoideae</taxon>
        <taxon>Solaneae</taxon>
        <taxon>Solanum</taxon>
    </lineage>
</organism>